<protein>
    <submittedName>
        <fullName evidence="2">Uncharacterized protein</fullName>
    </submittedName>
</protein>
<evidence type="ECO:0000313" key="1">
    <source>
        <dbReference type="EMBL" id="KAF5822572.1"/>
    </source>
</evidence>
<dbReference type="Proteomes" id="UP000215914">
    <property type="component" value="Chromosome 1"/>
</dbReference>
<dbReference type="Gramene" id="mRNA:HanXRQr2_Chr01g0028161">
    <property type="protein sequence ID" value="mRNA:HanXRQr2_Chr01g0028161"/>
    <property type="gene ID" value="HanXRQr2_Chr01g0028161"/>
</dbReference>
<reference evidence="1 3" key="1">
    <citation type="journal article" date="2017" name="Nature">
        <title>The sunflower genome provides insights into oil metabolism, flowering and Asterid evolution.</title>
        <authorList>
            <person name="Badouin H."/>
            <person name="Gouzy J."/>
            <person name="Grassa C.J."/>
            <person name="Murat F."/>
            <person name="Staton S.E."/>
            <person name="Cottret L."/>
            <person name="Lelandais-Briere C."/>
            <person name="Owens G.L."/>
            <person name="Carrere S."/>
            <person name="Mayjonade B."/>
            <person name="Legrand L."/>
            <person name="Gill N."/>
            <person name="Kane N.C."/>
            <person name="Bowers J.E."/>
            <person name="Hubner S."/>
            <person name="Bellec A."/>
            <person name="Berard A."/>
            <person name="Berges H."/>
            <person name="Blanchet N."/>
            <person name="Boniface M.C."/>
            <person name="Brunel D."/>
            <person name="Catrice O."/>
            <person name="Chaidir N."/>
            <person name="Claudel C."/>
            <person name="Donnadieu C."/>
            <person name="Faraut T."/>
            <person name="Fievet G."/>
            <person name="Helmstetter N."/>
            <person name="King M."/>
            <person name="Knapp S.J."/>
            <person name="Lai Z."/>
            <person name="Le Paslier M.C."/>
            <person name="Lippi Y."/>
            <person name="Lorenzon L."/>
            <person name="Mandel J.R."/>
            <person name="Marage G."/>
            <person name="Marchand G."/>
            <person name="Marquand E."/>
            <person name="Bret-Mestries E."/>
            <person name="Morien E."/>
            <person name="Nambeesan S."/>
            <person name="Nguyen T."/>
            <person name="Pegot-Espagnet P."/>
            <person name="Pouilly N."/>
            <person name="Raftis F."/>
            <person name="Sallet E."/>
            <person name="Schiex T."/>
            <person name="Thomas J."/>
            <person name="Vandecasteele C."/>
            <person name="Vares D."/>
            <person name="Vear F."/>
            <person name="Vautrin S."/>
            <person name="Crespi M."/>
            <person name="Mangin B."/>
            <person name="Burke J.M."/>
            <person name="Salse J."/>
            <person name="Munos S."/>
            <person name="Vincourt P."/>
            <person name="Rieseberg L.H."/>
            <person name="Langlade N.B."/>
        </authorList>
    </citation>
    <scope>NUCLEOTIDE SEQUENCE [LARGE SCALE GENOMIC DNA]</scope>
    <source>
        <strain evidence="3">cv. SF193</strain>
        <tissue evidence="1">Leaves</tissue>
    </source>
</reference>
<gene>
    <name evidence="2" type="ORF">HannXRQ_Chr01g0019771</name>
    <name evidence="1" type="ORF">HanXRQr2_Chr01g0028161</name>
</gene>
<reference evidence="2" key="2">
    <citation type="submission" date="2017-02" db="EMBL/GenBank/DDBJ databases">
        <title>Sunflower complete genome.</title>
        <authorList>
            <person name="Langlade N."/>
            <person name="Munos S."/>
        </authorList>
    </citation>
    <scope>NUCLEOTIDE SEQUENCE [LARGE SCALE GENOMIC DNA]</scope>
    <source>
        <tissue evidence="2">Leaves</tissue>
    </source>
</reference>
<dbReference type="AlphaFoldDB" id="A0A251VPP6"/>
<dbReference type="InParanoid" id="A0A251VPP6"/>
<organism evidence="2 3">
    <name type="scientific">Helianthus annuus</name>
    <name type="common">Common sunflower</name>
    <dbReference type="NCBI Taxonomy" id="4232"/>
    <lineage>
        <taxon>Eukaryota</taxon>
        <taxon>Viridiplantae</taxon>
        <taxon>Streptophyta</taxon>
        <taxon>Embryophyta</taxon>
        <taxon>Tracheophyta</taxon>
        <taxon>Spermatophyta</taxon>
        <taxon>Magnoliopsida</taxon>
        <taxon>eudicotyledons</taxon>
        <taxon>Gunneridae</taxon>
        <taxon>Pentapetalae</taxon>
        <taxon>asterids</taxon>
        <taxon>campanulids</taxon>
        <taxon>Asterales</taxon>
        <taxon>Asteraceae</taxon>
        <taxon>Asteroideae</taxon>
        <taxon>Heliantheae alliance</taxon>
        <taxon>Heliantheae</taxon>
        <taxon>Helianthus</taxon>
    </lineage>
</organism>
<dbReference type="EMBL" id="CM007890">
    <property type="protein sequence ID" value="OTG37528.1"/>
    <property type="molecule type" value="Genomic_DNA"/>
</dbReference>
<sequence>MHVCRWTTLKVFHILNIVVTAGLVTPIQKDSWSDWLLVQIVIRLRWGGFIAMPWFARATRYFKPKRVNIKPSFLRVRYGTFGEETYKSE</sequence>
<reference evidence="1" key="3">
    <citation type="submission" date="2020-06" db="EMBL/GenBank/DDBJ databases">
        <title>Helianthus annuus Genome sequencing and assembly Release 2.</title>
        <authorList>
            <person name="Gouzy J."/>
            <person name="Langlade N."/>
            <person name="Munos S."/>
        </authorList>
    </citation>
    <scope>NUCLEOTIDE SEQUENCE</scope>
    <source>
        <tissue evidence="1">Leaves</tissue>
    </source>
</reference>
<proteinExistence type="predicted"/>
<evidence type="ECO:0000313" key="2">
    <source>
        <dbReference type="EMBL" id="OTG37528.1"/>
    </source>
</evidence>
<evidence type="ECO:0000313" key="3">
    <source>
        <dbReference type="Proteomes" id="UP000215914"/>
    </source>
</evidence>
<dbReference type="EMBL" id="MNCJ02000316">
    <property type="protein sequence ID" value="KAF5822572.1"/>
    <property type="molecule type" value="Genomic_DNA"/>
</dbReference>
<name>A0A251VPP6_HELAN</name>
<accession>A0A251VPP6</accession>
<keyword evidence="3" id="KW-1185">Reference proteome</keyword>